<reference evidence="2" key="1">
    <citation type="submission" date="2022-01" db="EMBL/GenBank/DDBJ databases">
        <title>Genome-Based Taxonomic Classification of the Phylum Actinobacteria.</title>
        <authorList>
            <person name="Gao Y."/>
        </authorList>
    </citation>
    <scope>NUCLEOTIDE SEQUENCE</scope>
    <source>
        <strain evidence="2">KLBMP 8922</strain>
    </source>
</reference>
<sequence length="185" mass="18824">MIEILSPEGRVGTAAKELAPSPALLAGLRIAVLDNLKPHAGYIQGAIARLVAERTGATVTLEIAKTSAALPAEPEVVARLRAEADLVVTGSADCGSCTSWSAYDTVELEQLGLPTVLLATAGFTELAEQVSALYGLPQARIVTVPGPLGGSTDAQLDAMAANAVERTLALFTGAAPAAPAQEPRA</sequence>
<dbReference type="Pfam" id="PF24696">
    <property type="entry name" value="UGSC"/>
    <property type="match status" value="1"/>
</dbReference>
<accession>A0AA41U9E5</accession>
<organism evidence="2 3">
    <name type="scientific">Yinghuangia soli</name>
    <dbReference type="NCBI Taxonomy" id="2908204"/>
    <lineage>
        <taxon>Bacteria</taxon>
        <taxon>Bacillati</taxon>
        <taxon>Actinomycetota</taxon>
        <taxon>Actinomycetes</taxon>
        <taxon>Kitasatosporales</taxon>
        <taxon>Streptomycetaceae</taxon>
        <taxon>Yinghuangia</taxon>
    </lineage>
</organism>
<dbReference type="EMBL" id="JAKFHA010000060">
    <property type="protein sequence ID" value="MCF2533789.1"/>
    <property type="molecule type" value="Genomic_DNA"/>
</dbReference>
<evidence type="ECO:0000313" key="2">
    <source>
        <dbReference type="EMBL" id="MCF2533789.1"/>
    </source>
</evidence>
<name>A0AA41U9E5_9ACTN</name>
<gene>
    <name evidence="2" type="ORF">LZ495_42135</name>
</gene>
<dbReference type="AlphaFoldDB" id="A0AA41U9E5"/>
<proteinExistence type="predicted"/>
<protein>
    <recommendedName>
        <fullName evidence="1">UGSC-like domain-containing protein</fullName>
    </recommendedName>
</protein>
<keyword evidence="3" id="KW-1185">Reference proteome</keyword>
<dbReference type="RefSeq" id="WP_235058554.1">
    <property type="nucleotide sequence ID" value="NZ_JAKFHA010000060.1"/>
</dbReference>
<evidence type="ECO:0000313" key="3">
    <source>
        <dbReference type="Proteomes" id="UP001165378"/>
    </source>
</evidence>
<dbReference type="InterPro" id="IPR057767">
    <property type="entry name" value="UGSC-like_dom"/>
</dbReference>
<dbReference type="Proteomes" id="UP001165378">
    <property type="component" value="Unassembled WGS sequence"/>
</dbReference>
<feature type="domain" description="UGSC-like" evidence="1">
    <location>
        <begin position="3"/>
        <end position="172"/>
    </location>
</feature>
<comment type="caution">
    <text evidence="2">The sequence shown here is derived from an EMBL/GenBank/DDBJ whole genome shotgun (WGS) entry which is preliminary data.</text>
</comment>
<evidence type="ECO:0000259" key="1">
    <source>
        <dbReference type="Pfam" id="PF24696"/>
    </source>
</evidence>